<organism evidence="3 4">
    <name type="scientific">Magallana gigas</name>
    <name type="common">Pacific oyster</name>
    <name type="synonym">Crassostrea gigas</name>
    <dbReference type="NCBI Taxonomy" id="29159"/>
    <lineage>
        <taxon>Eukaryota</taxon>
        <taxon>Metazoa</taxon>
        <taxon>Spiralia</taxon>
        <taxon>Lophotrochozoa</taxon>
        <taxon>Mollusca</taxon>
        <taxon>Bivalvia</taxon>
        <taxon>Autobranchia</taxon>
        <taxon>Pteriomorphia</taxon>
        <taxon>Ostreida</taxon>
        <taxon>Ostreoidea</taxon>
        <taxon>Ostreidae</taxon>
        <taxon>Magallana</taxon>
    </lineage>
</organism>
<dbReference type="EnsemblMetazoa" id="G33505.1">
    <property type="protein sequence ID" value="G33505.1:cds"/>
    <property type="gene ID" value="G33505"/>
</dbReference>
<evidence type="ECO:0000313" key="4">
    <source>
        <dbReference type="Proteomes" id="UP000005408"/>
    </source>
</evidence>
<evidence type="ECO:0000256" key="2">
    <source>
        <dbReference type="SAM" id="Phobius"/>
    </source>
</evidence>
<keyword evidence="4" id="KW-1185">Reference proteome</keyword>
<dbReference type="Proteomes" id="UP000005408">
    <property type="component" value="Unassembled WGS sequence"/>
</dbReference>
<feature type="region of interest" description="Disordered" evidence="1">
    <location>
        <begin position="352"/>
        <end position="384"/>
    </location>
</feature>
<evidence type="ECO:0000256" key="1">
    <source>
        <dbReference type="SAM" id="MobiDB-lite"/>
    </source>
</evidence>
<proteinExistence type="predicted"/>
<feature type="transmembrane region" description="Helical" evidence="2">
    <location>
        <begin position="124"/>
        <end position="144"/>
    </location>
</feature>
<feature type="compositionally biased region" description="Low complexity" evidence="1">
    <location>
        <begin position="164"/>
        <end position="216"/>
    </location>
</feature>
<keyword evidence="2" id="KW-0472">Membrane</keyword>
<reference evidence="3" key="1">
    <citation type="submission" date="2022-08" db="UniProtKB">
        <authorList>
            <consortium name="EnsemblMetazoa"/>
        </authorList>
    </citation>
    <scope>IDENTIFICATION</scope>
    <source>
        <strain evidence="3">05x7-T-G4-1.051#20</strain>
    </source>
</reference>
<accession>A0A8W8MIW4</accession>
<keyword evidence="2" id="KW-1133">Transmembrane helix</keyword>
<feature type="region of interest" description="Disordered" evidence="1">
    <location>
        <begin position="1"/>
        <end position="22"/>
    </location>
</feature>
<feature type="region of interest" description="Disordered" evidence="1">
    <location>
        <begin position="160"/>
        <end position="227"/>
    </location>
</feature>
<feature type="compositionally biased region" description="Polar residues" evidence="1">
    <location>
        <begin position="1"/>
        <end position="19"/>
    </location>
</feature>
<keyword evidence="2" id="KW-0812">Transmembrane</keyword>
<feature type="compositionally biased region" description="Polar residues" evidence="1">
    <location>
        <begin position="38"/>
        <end position="100"/>
    </location>
</feature>
<dbReference type="AlphaFoldDB" id="A0A8W8MIW4"/>
<protein>
    <submittedName>
        <fullName evidence="3">Uncharacterized protein</fullName>
    </submittedName>
</protein>
<evidence type="ECO:0000313" key="3">
    <source>
        <dbReference type="EnsemblMetazoa" id="G33505.1:cds"/>
    </source>
</evidence>
<name>A0A8W8MIW4_MAGGI</name>
<sequence>MGRRTTAFNNGQARKNLPSTPGLYYYNWDPYNSIRDPYNSNRDPYNSNRDPYNSNRDPYNSNRDPYNSNRDPYNSNRDPYNSNRDPYNSNRDPYNSNSWDPYNFLENQESEDDEIFDVPSATGFLAWAITCTLAIILIILKKYLVKTFHPCNQCNVESQPLPETQPTSADTQATAADTQTTSADTQATSADTQATSADTQATSATSADTQPTSADTQPSVAIPTINTPSHSIATPSSSFYDTPLQSATLSTTSSTTVLGNITELTFKMLHVVVFCLEIFREMRTSLISRMAAGSLLKEILDSLEDPDVVQLFAAANGLVGDAEVEYRLRELHWEKHIEDLWQEVLSEMESPAKKSRPTLADDDQPSTSVQLGAGEESSDSEDTSTKPYYIWKRDTRTFMKHWVRDTTFKVKFNEQWRGKKLIDIQSNLHDMFEDLLLQARGHDADLGRVVISHPSLNNAIVVPLQSWETLNADVAMSEIVKVLNSNESLPIDESLLVTIGSIDLPKGGGNKFVRVTKDQEKPRLYLYHIDSENEKHWHGIASIQGFFKASYFCHTCLKPYKDKSKHSCATSCEVCLRNNCPETDVQMGCCSCGRVCRSLACFKSHKEKRTVKNESYPPACDLFYQCTKCRVVMKRVKRSPELHVCEEWQCPNCQEYQIGEHNCYQKPFGSDIEKRNKKFFFYDFETRQDDVFQCEAGYSPSRVRCRHCVKEPRQCVNCKLCQNCRDPSCGLMQHKVNFAVLQSTCHQCEKEELVEGATCSHCGTRCGSCSRTLKGEYVSPPCQDTCGKRELVFSGDYTAEHFCAYVTSKEKIQITKDGDTKWYDIEHLRGLQVVNVEESWVSLVDLQNDENVQIGKRQFESPIAVVPSQGYTKRDNYSKVSIQWLEWLMEKSRQRGNSIHISHALNGGEFQIPGTNYRCDGFVPSSTGKGTVYEFYSCVFHGCPSCYAEDRHHLRHPSTNQTIQELYEMTKKRERELKDL</sequence>
<feature type="region of interest" description="Disordered" evidence="1">
    <location>
        <begin position="37"/>
        <end position="104"/>
    </location>
</feature>